<comment type="catalytic activity">
    <reaction evidence="10 11">
        <text>L-threonyl-[protein] + FAD = FMN-L-threonyl-[protein] + AMP + H(+)</text>
        <dbReference type="Rhea" id="RHEA:36847"/>
        <dbReference type="Rhea" id="RHEA-COMP:11060"/>
        <dbReference type="Rhea" id="RHEA-COMP:11061"/>
        <dbReference type="ChEBI" id="CHEBI:15378"/>
        <dbReference type="ChEBI" id="CHEBI:30013"/>
        <dbReference type="ChEBI" id="CHEBI:57692"/>
        <dbReference type="ChEBI" id="CHEBI:74257"/>
        <dbReference type="ChEBI" id="CHEBI:456215"/>
        <dbReference type="EC" id="2.7.1.180"/>
    </reaction>
</comment>
<evidence type="ECO:0000256" key="2">
    <source>
        <dbReference type="ARBA" id="ARBA00011955"/>
    </source>
</evidence>
<keyword evidence="5 11" id="KW-0808">Transferase</keyword>
<keyword evidence="6 11" id="KW-0479">Metal-binding</keyword>
<dbReference type="Pfam" id="PF02424">
    <property type="entry name" value="ApbE"/>
    <property type="match status" value="1"/>
</dbReference>
<reference evidence="13" key="1">
    <citation type="journal article" date="2019" name="Int. J. Syst. Evol. Microbiol.">
        <title>The Global Catalogue of Microorganisms (GCM) 10K type strain sequencing project: providing services to taxonomists for standard genome sequencing and annotation.</title>
        <authorList>
            <consortium name="The Broad Institute Genomics Platform"/>
            <consortium name="The Broad Institute Genome Sequencing Center for Infectious Disease"/>
            <person name="Wu L."/>
            <person name="Ma J."/>
        </authorList>
    </citation>
    <scope>NUCLEOTIDE SEQUENCE [LARGE SCALE GENOMIC DNA]</scope>
    <source>
        <strain evidence="13">CCM 8980</strain>
    </source>
</reference>
<evidence type="ECO:0000256" key="7">
    <source>
        <dbReference type="ARBA" id="ARBA00022827"/>
    </source>
</evidence>
<dbReference type="Gene3D" id="3.10.520.10">
    <property type="entry name" value="ApbE-like domains"/>
    <property type="match status" value="1"/>
</dbReference>
<evidence type="ECO:0000256" key="1">
    <source>
        <dbReference type="ARBA" id="ARBA00001946"/>
    </source>
</evidence>
<evidence type="ECO:0000256" key="3">
    <source>
        <dbReference type="ARBA" id="ARBA00016337"/>
    </source>
</evidence>
<keyword evidence="8 11" id="KW-0460">Magnesium</keyword>
<keyword evidence="7 11" id="KW-0274">FAD</keyword>
<keyword evidence="13" id="KW-1185">Reference proteome</keyword>
<dbReference type="InterPro" id="IPR003374">
    <property type="entry name" value="ApbE-like_sf"/>
</dbReference>
<dbReference type="EC" id="2.7.1.180" evidence="2 11"/>
<dbReference type="EMBL" id="JBHTOC010000010">
    <property type="protein sequence ID" value="MFD1430165.1"/>
    <property type="molecule type" value="Genomic_DNA"/>
</dbReference>
<dbReference type="GO" id="GO:0016740">
    <property type="term" value="F:transferase activity"/>
    <property type="evidence" value="ECO:0007669"/>
    <property type="project" value="UniProtKB-KW"/>
</dbReference>
<comment type="cofactor">
    <cofactor evidence="1">
        <name>Mg(2+)</name>
        <dbReference type="ChEBI" id="CHEBI:18420"/>
    </cofactor>
</comment>
<evidence type="ECO:0000256" key="6">
    <source>
        <dbReference type="ARBA" id="ARBA00022723"/>
    </source>
</evidence>
<dbReference type="PANTHER" id="PTHR30040:SF2">
    <property type="entry name" value="FAD:PROTEIN FMN TRANSFERASE"/>
    <property type="match status" value="1"/>
</dbReference>
<comment type="caution">
    <text evidence="12">The sequence shown here is derived from an EMBL/GenBank/DDBJ whole genome shotgun (WGS) entry which is preliminary data.</text>
</comment>
<evidence type="ECO:0000313" key="13">
    <source>
        <dbReference type="Proteomes" id="UP001597196"/>
    </source>
</evidence>
<dbReference type="PIRSF" id="PIRSF006268">
    <property type="entry name" value="ApbE"/>
    <property type="match status" value="1"/>
</dbReference>
<comment type="similarity">
    <text evidence="11">Belongs to the ApbE family.</text>
</comment>
<dbReference type="RefSeq" id="WP_203626371.1">
    <property type="nucleotide sequence ID" value="NZ_BOLQ01000004.1"/>
</dbReference>
<dbReference type="InterPro" id="IPR024932">
    <property type="entry name" value="ApbE"/>
</dbReference>
<evidence type="ECO:0000256" key="9">
    <source>
        <dbReference type="ARBA" id="ARBA00031306"/>
    </source>
</evidence>
<evidence type="ECO:0000256" key="11">
    <source>
        <dbReference type="PIRNR" id="PIRNR006268"/>
    </source>
</evidence>
<dbReference type="Proteomes" id="UP001597196">
    <property type="component" value="Unassembled WGS sequence"/>
</dbReference>
<organism evidence="12 13">
    <name type="scientific">Lacticaseibacillus mingshuiensis</name>
    <dbReference type="NCBI Taxonomy" id="2799574"/>
    <lineage>
        <taxon>Bacteria</taxon>
        <taxon>Bacillati</taxon>
        <taxon>Bacillota</taxon>
        <taxon>Bacilli</taxon>
        <taxon>Lactobacillales</taxon>
        <taxon>Lactobacillaceae</taxon>
        <taxon>Lacticaseibacillus</taxon>
    </lineage>
</organism>
<protein>
    <recommendedName>
        <fullName evidence="3 11">FAD:protein FMN transferase</fullName>
        <ecNumber evidence="2 11">2.7.1.180</ecNumber>
    </recommendedName>
    <alternativeName>
        <fullName evidence="9 11">Flavin transferase</fullName>
    </alternativeName>
</protein>
<gene>
    <name evidence="12" type="ORF">ACFQ4P_07895</name>
</gene>
<evidence type="ECO:0000256" key="10">
    <source>
        <dbReference type="ARBA" id="ARBA00048540"/>
    </source>
</evidence>
<dbReference type="SUPFAM" id="SSF143631">
    <property type="entry name" value="ApbE-like"/>
    <property type="match status" value="1"/>
</dbReference>
<sequence>MSEYVSFKALGATNDLTIYGGGTPETFDHSIALVSAYSRLLSFYDKDSIISQINQNAGVAPVTIEVRPVFNLIARAVAWSKRGAGYNALIGPLVALWHIGFDDAKVPDEAAIQEKLRLCDPNLVALDGENQTVFLTRAGMELDLGGIAKGFILDELKRLWAKEGVTGGRINLAGNEVLFRNSASNIPLWQEPIADPRDPSALPIATLTTAPNAVVTTGIFFRHFDKNGQMYHHLLDPKTGRPVDSDMASITVVADSAETADVLSSVGFYQGLPGGLDFIENEGAEAIFITKDIRMTQTSGLRETLLPTMGN</sequence>
<evidence type="ECO:0000313" key="12">
    <source>
        <dbReference type="EMBL" id="MFD1430165.1"/>
    </source>
</evidence>
<evidence type="ECO:0000256" key="8">
    <source>
        <dbReference type="ARBA" id="ARBA00022842"/>
    </source>
</evidence>
<accession>A0ABW4CH68</accession>
<keyword evidence="4 11" id="KW-0285">Flavoprotein</keyword>
<proteinExistence type="inferred from homology"/>
<evidence type="ECO:0000256" key="4">
    <source>
        <dbReference type="ARBA" id="ARBA00022630"/>
    </source>
</evidence>
<name>A0ABW4CH68_9LACO</name>
<evidence type="ECO:0000256" key="5">
    <source>
        <dbReference type="ARBA" id="ARBA00022679"/>
    </source>
</evidence>
<dbReference type="PANTHER" id="PTHR30040">
    <property type="entry name" value="THIAMINE BIOSYNTHESIS LIPOPROTEIN APBE"/>
    <property type="match status" value="1"/>
</dbReference>